<protein>
    <submittedName>
        <fullName evidence="2">Uncharacterized protein</fullName>
    </submittedName>
</protein>
<reference evidence="2" key="1">
    <citation type="submission" date="2025-08" db="UniProtKB">
        <authorList>
            <consortium name="RefSeq"/>
        </authorList>
    </citation>
    <scope>IDENTIFICATION</scope>
</reference>
<organism evidence="2">
    <name type="scientific">Nicotiana tabacum</name>
    <name type="common">Common tobacco</name>
    <dbReference type="NCBI Taxonomy" id="4097"/>
    <lineage>
        <taxon>Eukaryota</taxon>
        <taxon>Viridiplantae</taxon>
        <taxon>Streptophyta</taxon>
        <taxon>Embryophyta</taxon>
        <taxon>Tracheophyta</taxon>
        <taxon>Spermatophyta</taxon>
        <taxon>Magnoliopsida</taxon>
        <taxon>eudicotyledons</taxon>
        <taxon>Gunneridae</taxon>
        <taxon>Pentapetalae</taxon>
        <taxon>asterids</taxon>
        <taxon>lamiids</taxon>
        <taxon>Solanales</taxon>
        <taxon>Solanaceae</taxon>
        <taxon>Nicotianoideae</taxon>
        <taxon>Nicotianeae</taxon>
        <taxon>Nicotiana</taxon>
    </lineage>
</organism>
<proteinExistence type="predicted"/>
<feature type="coiled-coil region" evidence="1">
    <location>
        <begin position="29"/>
        <end position="95"/>
    </location>
</feature>
<gene>
    <name evidence="2" type="primary">LOC107793333</name>
</gene>
<dbReference type="AlphaFoldDB" id="A0A1S4A3K0"/>
<dbReference type="OrthoDB" id="1748438at2759"/>
<evidence type="ECO:0000313" key="2">
    <source>
        <dbReference type="RefSeq" id="XP_016471146.1"/>
    </source>
</evidence>
<accession>A0A1S4A3K0</accession>
<dbReference type="RefSeq" id="XP_016471146.1">
    <property type="nucleotide sequence ID" value="XM_016615660.1"/>
</dbReference>
<dbReference type="KEGG" id="nta:107793333"/>
<sequence length="176" mass="21027">MTIAKQQAQQQAGVAQIRLNIEKDYQSALRVMDKDLKHAKNEAARLEEELENTIGLVRRVEANKNAEMHKLQKDLSIIEEDVHQQQLEFDQQKEQFERERAHWIRSKGQFHAQLEEIKRQKKDHQHADFEAERRQWMIERGVLNRRIEEYERQEAQIGHALNTTQMWLQNCHVNIG</sequence>
<dbReference type="PaxDb" id="4097-A0A1S4A3K0"/>
<evidence type="ECO:0000256" key="1">
    <source>
        <dbReference type="SAM" id="Coils"/>
    </source>
</evidence>
<name>A0A1S4A3K0_TOBAC</name>
<keyword evidence="1" id="KW-0175">Coiled coil</keyword>